<evidence type="ECO:0000313" key="12">
    <source>
        <dbReference type="EMBL" id="QOU19414.1"/>
    </source>
</evidence>
<evidence type="ECO:0000256" key="4">
    <source>
        <dbReference type="ARBA" id="ARBA00022801"/>
    </source>
</evidence>
<dbReference type="GO" id="GO:0071555">
    <property type="term" value="P:cell wall organization"/>
    <property type="evidence" value="ECO:0007669"/>
    <property type="project" value="UniProtKB-KW"/>
</dbReference>
<dbReference type="InterPro" id="IPR005200">
    <property type="entry name" value="Endo-beta-glucanase"/>
</dbReference>
<feature type="domain" description="Glycosyl hydrolase family 81 C-terminal" evidence="11">
    <location>
        <begin position="439"/>
        <end position="794"/>
    </location>
</feature>
<feature type="compositionally biased region" description="Low complexity" evidence="9">
    <location>
        <begin position="54"/>
        <end position="74"/>
    </location>
</feature>
<dbReference type="GO" id="GO:0009986">
    <property type="term" value="C:cell surface"/>
    <property type="evidence" value="ECO:0007669"/>
    <property type="project" value="TreeGrafter"/>
</dbReference>
<evidence type="ECO:0000256" key="6">
    <source>
        <dbReference type="ARBA" id="ARBA00023295"/>
    </source>
</evidence>
<dbReference type="OrthoDB" id="4473401at2759"/>
<evidence type="ECO:0000256" key="8">
    <source>
        <dbReference type="ARBA" id="ARBA00023326"/>
    </source>
</evidence>
<dbReference type="PROSITE" id="PS52008">
    <property type="entry name" value="GH81"/>
    <property type="match status" value="1"/>
</dbReference>
<dbReference type="InterPro" id="IPR040720">
    <property type="entry name" value="GH81_C"/>
</dbReference>
<dbReference type="GO" id="GO:0052861">
    <property type="term" value="F:endo-1,3(4)-beta-glucanase activity"/>
    <property type="evidence" value="ECO:0007669"/>
    <property type="project" value="InterPro"/>
</dbReference>
<keyword evidence="5" id="KW-0119">Carbohydrate metabolism</keyword>
<proteinExistence type="inferred from homology"/>
<organism evidence="12 13">
    <name type="scientific">Dekkera bruxellensis</name>
    <name type="common">Brettanomyces custersii</name>
    <dbReference type="NCBI Taxonomy" id="5007"/>
    <lineage>
        <taxon>Eukaryota</taxon>
        <taxon>Fungi</taxon>
        <taxon>Dikarya</taxon>
        <taxon>Ascomycota</taxon>
        <taxon>Saccharomycotina</taxon>
        <taxon>Pichiomycetes</taxon>
        <taxon>Pichiales</taxon>
        <taxon>Pichiaceae</taxon>
        <taxon>Brettanomyces</taxon>
    </lineage>
</organism>
<dbReference type="Proteomes" id="UP000663131">
    <property type="component" value="Chromosome 6"/>
</dbReference>
<gene>
    <name evidence="12" type="ORF">BRETT_003561</name>
</gene>
<dbReference type="GO" id="GO:0042973">
    <property type="term" value="F:glucan endo-1,3-beta-D-glucosidase activity"/>
    <property type="evidence" value="ECO:0007669"/>
    <property type="project" value="UniProtKB-EC"/>
</dbReference>
<dbReference type="KEGG" id="bbrx:BRETT_003561"/>
<dbReference type="PANTHER" id="PTHR31983:SF0">
    <property type="entry name" value="GLUCAN ENDO-1,3-BETA-D-GLUCOSIDASE 2"/>
    <property type="match status" value="1"/>
</dbReference>
<dbReference type="Gene3D" id="1.10.287.1170">
    <property type="entry name" value="glycoside hydrolase family 81 endo-[beta] glucanase"/>
    <property type="match status" value="1"/>
</dbReference>
<dbReference type="EMBL" id="CP063134">
    <property type="protein sequence ID" value="QOU19414.1"/>
    <property type="molecule type" value="Genomic_DNA"/>
</dbReference>
<comment type="similarity">
    <text evidence="2">Belongs to the glycosyl hydrolase 81 family.</text>
</comment>
<evidence type="ECO:0000313" key="13">
    <source>
        <dbReference type="Proteomes" id="UP000663131"/>
    </source>
</evidence>
<evidence type="ECO:0000256" key="5">
    <source>
        <dbReference type="ARBA" id="ARBA00023277"/>
    </source>
</evidence>
<feature type="region of interest" description="Disordered" evidence="9">
    <location>
        <begin position="54"/>
        <end position="96"/>
    </location>
</feature>
<name>A0A871R3R0_DEKBR</name>
<dbReference type="Gene3D" id="1.20.5.420">
    <property type="entry name" value="Immunoglobulin FC, subunit C"/>
    <property type="match status" value="1"/>
</dbReference>
<dbReference type="InterPro" id="IPR040451">
    <property type="entry name" value="GH81_N"/>
</dbReference>
<protein>
    <recommendedName>
        <fullName evidence="3">glucan endo-1,3-beta-D-glucosidase</fullName>
        <ecNumber evidence="3">3.2.1.39</ecNumber>
    </recommendedName>
</protein>
<dbReference type="AlphaFoldDB" id="A0A871R3R0"/>
<sequence>MGLFKKLKGRVEETLEELNINERPRYQQPIYSSGYQQPIGQNLAPAIPERDYYNCNNNSGSNRNGGNHNNYNSGEQLNNVKGQGNSGNGKVDDLFSEPISLDGPVSQIPSSNNHPVPLPEFYQQKGPIETNNFYGNMLVEKQNLPVWTHPYSLWKCDDDQFWGLAVSCTTASQRVFGDDPNSNPCKYFFSPVGICSISLGASEFQCGIRFRIGECKRFSCGVEFTAASGGNSGKMTSKLVQGMGLITALYSGNIHPRITSKVGFQRLDPKGRTANGLYKFILTLFDSSKWVLFSNMDAFSLRNANCIESSSFQNSAIIQVGRVPKNGDEGAYDLAAGAYVEDVTLSGNVGNQNNAQYSFNYRIGGRSSSGKVVQWALPHQYHSADKCMSSERISNAELDSTCKGVMWAYLTKRFVMNERLPPQELQFDPYVEGKGCTGYSEQAIRRIREVASREIDSFDVVNASNTDSMYTSGKILDKGAFMLYVAGFVLKDEQLARKQLLKMKQAFSRFIQNKQQAPLVYNSTWKGIVSSAGLKDGNFYCDFGNCFYNDHHFHYGYHIHAASLVALADRKYGDNTFLNECKDWVNTLVRDVCNPSEKDRYFPVFRSFDFFNGHSFANGLFAHGDGKDEESSSEDYHCYYGVKLWGRVIGNVQLEQLGSLILAIERRAMNLYMLYSSDNDVVPANFKANKVSGILFENKIDHATYFGMNKEFIHGIHMIPITPMSNYMRKTRFVREEWEQMRLGELVRGIDSGWKGLLYLNSAVIEPGEAWKFFNDENFQDAWLDNGMSRTWCLAYCAGMGGI</sequence>
<dbReference type="Gene3D" id="2.70.98.30">
    <property type="entry name" value="Golgi alpha-mannosidase II, domain 4"/>
    <property type="match status" value="1"/>
</dbReference>
<evidence type="ECO:0000259" key="11">
    <source>
        <dbReference type="Pfam" id="PF17652"/>
    </source>
</evidence>
<dbReference type="Pfam" id="PF03639">
    <property type="entry name" value="Glyco_hydro_81"/>
    <property type="match status" value="1"/>
</dbReference>
<evidence type="ECO:0000256" key="9">
    <source>
        <dbReference type="SAM" id="MobiDB-lite"/>
    </source>
</evidence>
<evidence type="ECO:0000256" key="1">
    <source>
        <dbReference type="ARBA" id="ARBA00000382"/>
    </source>
</evidence>
<dbReference type="GO" id="GO:0000272">
    <property type="term" value="P:polysaccharide catabolic process"/>
    <property type="evidence" value="ECO:0007669"/>
    <property type="project" value="UniProtKB-KW"/>
</dbReference>
<dbReference type="Pfam" id="PF17652">
    <property type="entry name" value="Glyco_hydro81C"/>
    <property type="match status" value="1"/>
</dbReference>
<dbReference type="PANTHER" id="PTHR31983">
    <property type="entry name" value="ENDO-1,3(4)-BETA-GLUCANASE 1"/>
    <property type="match status" value="1"/>
</dbReference>
<evidence type="ECO:0000256" key="3">
    <source>
        <dbReference type="ARBA" id="ARBA00012780"/>
    </source>
</evidence>
<keyword evidence="6" id="KW-0326">Glycosidase</keyword>
<accession>A0A871R3R0</accession>
<evidence type="ECO:0000256" key="2">
    <source>
        <dbReference type="ARBA" id="ARBA00010730"/>
    </source>
</evidence>
<evidence type="ECO:0000256" key="7">
    <source>
        <dbReference type="ARBA" id="ARBA00023316"/>
    </source>
</evidence>
<keyword evidence="4" id="KW-0378">Hydrolase</keyword>
<dbReference type="GeneID" id="64575484"/>
<reference evidence="12" key="1">
    <citation type="submission" date="2020-10" db="EMBL/GenBank/DDBJ databases">
        <authorList>
            <person name="Palmer J.M."/>
        </authorList>
    </citation>
    <scope>NUCLEOTIDE SEQUENCE</scope>
    <source>
        <strain evidence="12">UCD 2041</strain>
    </source>
</reference>
<evidence type="ECO:0000259" key="10">
    <source>
        <dbReference type="Pfam" id="PF03639"/>
    </source>
</evidence>
<comment type="catalytic activity">
    <reaction evidence="1">
        <text>Hydrolysis of (1-&gt;3)-beta-D-glucosidic linkages in (1-&gt;3)-beta-D-glucans.</text>
        <dbReference type="EC" id="3.2.1.39"/>
    </reaction>
</comment>
<reference evidence="12" key="2">
    <citation type="journal article" name="BMC Genomics">
        <title>New genome assemblies reveal patterns of domestication and adaptation across Brettanomyces (Dekkera) species.</title>
        <authorList>
            <person name="Roach M.J."/>
            <person name="Borneman A.R."/>
        </authorList>
    </citation>
    <scope>NUCLEOTIDE SEQUENCE</scope>
    <source>
        <strain evidence="12">UCD 2041</strain>
    </source>
</reference>
<keyword evidence="7" id="KW-0961">Cell wall biogenesis/degradation</keyword>
<feature type="domain" description="Glycosyl hydrolase family 81 N-terminal" evidence="10">
    <location>
        <begin position="114"/>
        <end position="430"/>
    </location>
</feature>
<keyword evidence="8" id="KW-0624">Polysaccharide degradation</keyword>
<dbReference type="EC" id="3.2.1.39" evidence="3"/>
<dbReference type="RefSeq" id="XP_041135907.1">
    <property type="nucleotide sequence ID" value="XM_041282068.1"/>
</dbReference>